<dbReference type="Proteomes" id="UP000199220">
    <property type="component" value="Unassembled WGS sequence"/>
</dbReference>
<dbReference type="InterPro" id="IPR018193">
    <property type="entry name" value="Glyc_kinase_flavodox-like_fold"/>
</dbReference>
<dbReference type="RefSeq" id="WP_175477005.1">
    <property type="nucleotide sequence ID" value="NZ_FNTX01000001.1"/>
</dbReference>
<feature type="region of interest" description="Disordered" evidence="5">
    <location>
        <begin position="374"/>
        <end position="399"/>
    </location>
</feature>
<dbReference type="GO" id="GO:0008887">
    <property type="term" value="F:glycerate kinase activity"/>
    <property type="evidence" value="ECO:0007669"/>
    <property type="project" value="UniProtKB-UniRule"/>
</dbReference>
<evidence type="ECO:0000256" key="1">
    <source>
        <dbReference type="ARBA" id="ARBA00006284"/>
    </source>
</evidence>
<evidence type="ECO:0000256" key="2">
    <source>
        <dbReference type="ARBA" id="ARBA00022679"/>
    </source>
</evidence>
<dbReference type="EMBL" id="FNTX01000001">
    <property type="protein sequence ID" value="SEE23615.1"/>
    <property type="molecule type" value="Genomic_DNA"/>
</dbReference>
<evidence type="ECO:0000313" key="7">
    <source>
        <dbReference type="Proteomes" id="UP000199220"/>
    </source>
</evidence>
<keyword evidence="3 4" id="KW-0418">Kinase</keyword>
<organism evidence="6 7">
    <name type="scientific">Ruania alba</name>
    <dbReference type="NCBI Taxonomy" id="648782"/>
    <lineage>
        <taxon>Bacteria</taxon>
        <taxon>Bacillati</taxon>
        <taxon>Actinomycetota</taxon>
        <taxon>Actinomycetes</taxon>
        <taxon>Micrococcales</taxon>
        <taxon>Ruaniaceae</taxon>
        <taxon>Ruania</taxon>
    </lineage>
</organism>
<proteinExistence type="inferred from homology"/>
<evidence type="ECO:0000313" key="6">
    <source>
        <dbReference type="EMBL" id="SEE23615.1"/>
    </source>
</evidence>
<sequence>MTGSLRILIAVDKFKGCLTGTQVAGYLGAGIRDVRPDTEVRVHPVSDGGDGFASELVPYGFAFHRVSTRDPLGRPVAAGFVMRGGCAVLEMALASGLELIHPAEREPLVAHTYGLGEVLRAAADQCPRRIIVGAGGSATSDGGAGALAALGAQVYDRDGNAMTDFGPSALMSVARVDLSGLQRWRGIELQIATDVTNPLLGGAGAAAIFGPQKGAGAADIACIERALSRWADVLEHAAGRAGRCRPGAGAAGGLGFGLHVGLGADIVDGLTVFSRLSRLEEAVGWSDVVITGEGSLDPQTTSGKAPSGVLRYARQLGRPCWVVAGRSELDATQVRDQGYAGHRTLMDLAPDEGSSITCAGRWLQAVGRDLASHALPDAEPTATQDSGASVDDVRLPSSR</sequence>
<dbReference type="PANTHER" id="PTHR21599">
    <property type="entry name" value="GLYCERATE KINASE"/>
    <property type="match status" value="1"/>
</dbReference>
<dbReference type="AlphaFoldDB" id="A0A1H5H6X2"/>
<accession>A0A1H5H6X2</accession>
<dbReference type="InterPro" id="IPR018197">
    <property type="entry name" value="Glycerate_kinase_RE-like"/>
</dbReference>
<dbReference type="SUPFAM" id="SSF110738">
    <property type="entry name" value="Glycerate kinase I"/>
    <property type="match status" value="1"/>
</dbReference>
<dbReference type="STRING" id="648782.SAMN04488554_1871"/>
<dbReference type="PANTHER" id="PTHR21599:SF0">
    <property type="entry name" value="GLYCERATE KINASE"/>
    <property type="match status" value="1"/>
</dbReference>
<dbReference type="InterPro" id="IPR036129">
    <property type="entry name" value="Glycerate_kinase_sf"/>
</dbReference>
<reference evidence="7" key="1">
    <citation type="submission" date="2016-10" db="EMBL/GenBank/DDBJ databases">
        <authorList>
            <person name="Varghese N."/>
            <person name="Submissions S."/>
        </authorList>
    </citation>
    <scope>NUCLEOTIDE SEQUENCE [LARGE SCALE GENOMIC DNA]</scope>
    <source>
        <strain evidence="7">DSM 21368</strain>
    </source>
</reference>
<gene>
    <name evidence="6" type="ORF">SAMN04488554_1871</name>
</gene>
<name>A0A1H5H6X2_9MICO</name>
<comment type="similarity">
    <text evidence="1 4">Belongs to the glycerate kinase type-1 family.</text>
</comment>
<dbReference type="InterPro" id="IPR004381">
    <property type="entry name" value="Glycerate_kinase"/>
</dbReference>
<dbReference type="Gene3D" id="3.90.1510.10">
    <property type="entry name" value="Glycerate kinase, domain 2"/>
    <property type="match status" value="1"/>
</dbReference>
<keyword evidence="2 4" id="KW-0808">Transferase</keyword>
<dbReference type="NCBIfam" id="TIGR00045">
    <property type="entry name" value="glycerate kinase"/>
    <property type="match status" value="1"/>
</dbReference>
<dbReference type="PIRSF" id="PIRSF006078">
    <property type="entry name" value="GlxK"/>
    <property type="match status" value="1"/>
</dbReference>
<evidence type="ECO:0000256" key="3">
    <source>
        <dbReference type="ARBA" id="ARBA00022777"/>
    </source>
</evidence>
<dbReference type="Pfam" id="PF02595">
    <property type="entry name" value="Gly_kinase"/>
    <property type="match status" value="1"/>
</dbReference>
<dbReference type="Gene3D" id="3.40.50.10350">
    <property type="entry name" value="Glycerate kinase, domain 1"/>
    <property type="match status" value="1"/>
</dbReference>
<evidence type="ECO:0000256" key="5">
    <source>
        <dbReference type="SAM" id="MobiDB-lite"/>
    </source>
</evidence>
<protein>
    <submittedName>
        <fullName evidence="6">Glycerate kinase</fullName>
    </submittedName>
</protein>
<evidence type="ECO:0000256" key="4">
    <source>
        <dbReference type="PIRNR" id="PIRNR006078"/>
    </source>
</evidence>
<keyword evidence="7" id="KW-1185">Reference proteome</keyword>
<dbReference type="GO" id="GO:0031388">
    <property type="term" value="P:organic acid phosphorylation"/>
    <property type="evidence" value="ECO:0007669"/>
    <property type="project" value="UniProtKB-UniRule"/>
</dbReference>